<dbReference type="GeneID" id="28851972"/>
<accession>A0A179F938</accession>
<protein>
    <submittedName>
        <fullName evidence="1">Uncharacterized protein</fullName>
    </submittedName>
</protein>
<sequence>MRCFSGQEEGAFAQLIGSCQAPKSAHADGSKILLSDWMESIAGLFPDVVNCSQPSPLHTHTFIFNLPCRRILIPRHSQINYLTPQKSLAM</sequence>
<evidence type="ECO:0000313" key="1">
    <source>
        <dbReference type="EMBL" id="OAQ61629.1"/>
    </source>
</evidence>
<gene>
    <name evidence="1" type="ORF">VFPPC_09442</name>
</gene>
<reference evidence="1 2" key="1">
    <citation type="journal article" date="2016" name="PLoS Pathog.">
        <title>Biosynthesis of antibiotic leucinostatins in bio-control fungus Purpureocillium lilacinum and their inhibition on phytophthora revealed by genome mining.</title>
        <authorList>
            <person name="Wang G."/>
            <person name="Liu Z."/>
            <person name="Lin R."/>
            <person name="Li E."/>
            <person name="Mao Z."/>
            <person name="Ling J."/>
            <person name="Yang Y."/>
            <person name="Yin W.B."/>
            <person name="Xie B."/>
        </authorList>
    </citation>
    <scope>NUCLEOTIDE SEQUENCE [LARGE SCALE GENOMIC DNA]</scope>
    <source>
        <strain evidence="1">170</strain>
    </source>
</reference>
<dbReference type="AlphaFoldDB" id="A0A179F938"/>
<proteinExistence type="predicted"/>
<comment type="caution">
    <text evidence="1">The sequence shown here is derived from an EMBL/GenBank/DDBJ whole genome shotgun (WGS) entry which is preliminary data.</text>
</comment>
<dbReference type="EMBL" id="LSBJ02000007">
    <property type="protein sequence ID" value="OAQ61629.1"/>
    <property type="molecule type" value="Genomic_DNA"/>
</dbReference>
<keyword evidence="2" id="KW-1185">Reference proteome</keyword>
<dbReference type="Proteomes" id="UP000078397">
    <property type="component" value="Unassembled WGS sequence"/>
</dbReference>
<name>A0A179F938_METCM</name>
<dbReference type="RefSeq" id="XP_018139333.1">
    <property type="nucleotide sequence ID" value="XM_018287978.1"/>
</dbReference>
<organism evidence="1 2">
    <name type="scientific">Pochonia chlamydosporia 170</name>
    <dbReference type="NCBI Taxonomy" id="1380566"/>
    <lineage>
        <taxon>Eukaryota</taxon>
        <taxon>Fungi</taxon>
        <taxon>Dikarya</taxon>
        <taxon>Ascomycota</taxon>
        <taxon>Pezizomycotina</taxon>
        <taxon>Sordariomycetes</taxon>
        <taxon>Hypocreomycetidae</taxon>
        <taxon>Hypocreales</taxon>
        <taxon>Clavicipitaceae</taxon>
        <taxon>Pochonia</taxon>
    </lineage>
</organism>
<dbReference type="KEGG" id="pchm:VFPPC_09442"/>
<evidence type="ECO:0000313" key="2">
    <source>
        <dbReference type="Proteomes" id="UP000078397"/>
    </source>
</evidence>